<organism evidence="1">
    <name type="scientific">Proboscia inermis</name>
    <dbReference type="NCBI Taxonomy" id="420281"/>
    <lineage>
        <taxon>Eukaryota</taxon>
        <taxon>Sar</taxon>
        <taxon>Stramenopiles</taxon>
        <taxon>Ochrophyta</taxon>
        <taxon>Bacillariophyta</taxon>
        <taxon>Coscinodiscophyceae</taxon>
        <taxon>Rhizosoleniophycidae</taxon>
        <taxon>Rhizosoleniales</taxon>
        <taxon>Rhizosoleniaceae</taxon>
        <taxon>Proboscia</taxon>
    </lineage>
</organism>
<dbReference type="Gene3D" id="2.170.270.10">
    <property type="entry name" value="SET domain"/>
    <property type="match status" value="1"/>
</dbReference>
<dbReference type="InterPro" id="IPR046341">
    <property type="entry name" value="SET_dom_sf"/>
</dbReference>
<gene>
    <name evidence="1" type="ORF">PINE0816_LOCUS9818</name>
</gene>
<name>A0A7S0C5P9_9STRA</name>
<protein>
    <recommendedName>
        <fullName evidence="2">SET domain-containing protein</fullName>
    </recommendedName>
</protein>
<accession>A0A7S0C5P9</accession>
<dbReference type="SUPFAM" id="SSF82199">
    <property type="entry name" value="SET domain"/>
    <property type="match status" value="1"/>
</dbReference>
<dbReference type="AlphaFoldDB" id="A0A7S0C5P9"/>
<sequence>MTDSREEMFVDCDIKSIDASSVSTGDSARTEQLLMNENIGSGVHIARVRYGNGDYTTTTRQWNTIEVGPVADGTPSKEHAIIGFKLLKSNHSYCPNTRIFLNYVEKHIDFYSISPIAKNESISWDYTTSEYEMDECFSDWKSGKPCQGFKFLPEEDQKRMVVAGEVTPHVYSQYYKKKVLVKE</sequence>
<reference evidence="1" key="1">
    <citation type="submission" date="2021-01" db="EMBL/GenBank/DDBJ databases">
        <authorList>
            <person name="Corre E."/>
            <person name="Pelletier E."/>
            <person name="Niang G."/>
            <person name="Scheremetjew M."/>
            <person name="Finn R."/>
            <person name="Kale V."/>
            <person name="Holt S."/>
            <person name="Cochrane G."/>
            <person name="Meng A."/>
            <person name="Brown T."/>
            <person name="Cohen L."/>
        </authorList>
    </citation>
    <scope>NUCLEOTIDE SEQUENCE</scope>
    <source>
        <strain evidence="1">CCAP1064/1</strain>
    </source>
</reference>
<dbReference type="EMBL" id="HBEL01020994">
    <property type="protein sequence ID" value="CAD8413685.1"/>
    <property type="molecule type" value="Transcribed_RNA"/>
</dbReference>
<proteinExistence type="predicted"/>
<evidence type="ECO:0008006" key="2">
    <source>
        <dbReference type="Google" id="ProtNLM"/>
    </source>
</evidence>
<evidence type="ECO:0000313" key="1">
    <source>
        <dbReference type="EMBL" id="CAD8413685.1"/>
    </source>
</evidence>